<dbReference type="Pfam" id="PF01636">
    <property type="entry name" value="APH"/>
    <property type="match status" value="1"/>
</dbReference>
<dbReference type="RefSeq" id="WP_118590192.1">
    <property type="nucleotide sequence ID" value="NZ_JACOOZ010000004.1"/>
</dbReference>
<dbReference type="SUPFAM" id="SSF56112">
    <property type="entry name" value="Protein kinase-like (PK-like)"/>
    <property type="match status" value="1"/>
</dbReference>
<name>A0ABR7F2N4_9FIRM</name>
<evidence type="ECO:0000313" key="2">
    <source>
        <dbReference type="EMBL" id="MBC5667861.1"/>
    </source>
</evidence>
<dbReference type="EMBL" id="JACOOZ010000004">
    <property type="protein sequence ID" value="MBC5667861.1"/>
    <property type="molecule type" value="Genomic_DNA"/>
</dbReference>
<comment type="caution">
    <text evidence="2">The sequence shown here is derived from an EMBL/GenBank/DDBJ whole genome shotgun (WGS) entry which is preliminary data.</text>
</comment>
<keyword evidence="3" id="KW-1185">Reference proteome</keyword>
<protein>
    <submittedName>
        <fullName evidence="2">Phosphotransferase</fullName>
    </submittedName>
</protein>
<dbReference type="Proteomes" id="UP000597877">
    <property type="component" value="Unassembled WGS sequence"/>
</dbReference>
<reference evidence="2 3" key="1">
    <citation type="submission" date="2020-08" db="EMBL/GenBank/DDBJ databases">
        <title>Genome public.</title>
        <authorList>
            <person name="Liu C."/>
            <person name="Sun Q."/>
        </authorList>
    </citation>
    <scope>NUCLEOTIDE SEQUENCE [LARGE SCALE GENOMIC DNA]</scope>
    <source>
        <strain evidence="2 3">BX4</strain>
    </source>
</reference>
<accession>A0ABR7F2N4</accession>
<dbReference type="InterPro" id="IPR011009">
    <property type="entry name" value="Kinase-like_dom_sf"/>
</dbReference>
<dbReference type="InterPro" id="IPR002575">
    <property type="entry name" value="Aminoglycoside_PTrfase"/>
</dbReference>
<evidence type="ECO:0000259" key="1">
    <source>
        <dbReference type="Pfam" id="PF01636"/>
    </source>
</evidence>
<organism evidence="2 3">
    <name type="scientific">Eubacterium segne</name>
    <dbReference type="NCBI Taxonomy" id="2763045"/>
    <lineage>
        <taxon>Bacteria</taxon>
        <taxon>Bacillati</taxon>
        <taxon>Bacillota</taxon>
        <taxon>Clostridia</taxon>
        <taxon>Eubacteriales</taxon>
        <taxon>Eubacteriaceae</taxon>
        <taxon>Eubacterium</taxon>
    </lineage>
</organism>
<gene>
    <name evidence="2" type="ORF">H8S00_07705</name>
</gene>
<sequence length="245" mass="28280">MNLELVNERRNNSIYTDGNNTYKIFNKNYKKTDVFLESFITSMVETTGINVPSIEEVSVMDGKWYFKSSIIKGTTLFSMIQSDPDNADKYLDKMIEIQTSIHKNRLDKLPFQKEKFADYIKFSNLDKNLKIDLIDMLNTCPRHRKLCHGNLTPHNIIINEGEACVLDWNHASQGNASADVARTYLWMKINMPDLAESYLDKFCEATSTSKRYVQNWIPIVAAARIAKNNPEEIKILKSFISVVEY</sequence>
<dbReference type="Gene3D" id="3.90.1200.10">
    <property type="match status" value="1"/>
</dbReference>
<evidence type="ECO:0000313" key="3">
    <source>
        <dbReference type="Proteomes" id="UP000597877"/>
    </source>
</evidence>
<proteinExistence type="predicted"/>
<feature type="domain" description="Aminoglycoside phosphotransferase" evidence="1">
    <location>
        <begin position="89"/>
        <end position="203"/>
    </location>
</feature>